<name>A0AA95S9E1_9BACI</name>
<evidence type="ECO:0000313" key="1">
    <source>
        <dbReference type="EMBL" id="WHY84687.1"/>
    </source>
</evidence>
<dbReference type="KEGG" id="nnv:QNH39_18810"/>
<reference evidence="1" key="1">
    <citation type="submission" date="2023-05" db="EMBL/GenBank/DDBJ databases">
        <title>Comparative genomics of Bacillaceae isolates and their secondary metabolite potential.</title>
        <authorList>
            <person name="Song L."/>
            <person name="Nielsen L.J."/>
            <person name="Mohite O."/>
            <person name="Xu X."/>
            <person name="Weber T."/>
            <person name="Kovacs A.T."/>
        </authorList>
    </citation>
    <scope>NUCLEOTIDE SEQUENCE</scope>
    <source>
        <strain evidence="1">XLM17</strain>
    </source>
</reference>
<organism evidence="1 2">
    <name type="scientific">Neobacillus novalis</name>
    <dbReference type="NCBI Taxonomy" id="220687"/>
    <lineage>
        <taxon>Bacteria</taxon>
        <taxon>Bacillati</taxon>
        <taxon>Bacillota</taxon>
        <taxon>Bacilli</taxon>
        <taxon>Bacillales</taxon>
        <taxon>Bacillaceae</taxon>
        <taxon>Neobacillus</taxon>
    </lineage>
</organism>
<gene>
    <name evidence="1" type="ORF">QNH39_18810</name>
</gene>
<dbReference type="RefSeq" id="WP_235845481.1">
    <property type="nucleotide sequence ID" value="NZ_CP126114.1"/>
</dbReference>
<dbReference type="Proteomes" id="UP001178288">
    <property type="component" value="Chromosome"/>
</dbReference>
<keyword evidence="2" id="KW-1185">Reference proteome</keyword>
<evidence type="ECO:0000313" key="2">
    <source>
        <dbReference type="Proteomes" id="UP001178288"/>
    </source>
</evidence>
<accession>A0AA95S9E1</accession>
<dbReference type="EMBL" id="CP126114">
    <property type="protein sequence ID" value="WHY84687.1"/>
    <property type="molecule type" value="Genomic_DNA"/>
</dbReference>
<proteinExistence type="predicted"/>
<dbReference type="AlphaFoldDB" id="A0AA95S9E1"/>
<sequence>MSKPLHIVLKFPNENVILDDYSESDRITEHKKVCEDKARVIWGQDSSRMRSGVANKNRIRIKDQIANGINTYSFFLGTYRGKKDLYVGMMRKYL</sequence>
<protein>
    <submittedName>
        <fullName evidence="1">Uncharacterized protein</fullName>
    </submittedName>
</protein>